<dbReference type="Proteomes" id="UP001521222">
    <property type="component" value="Unassembled WGS sequence"/>
</dbReference>
<gene>
    <name evidence="2" type="ORF">SLS59_006146</name>
</gene>
<reference evidence="2 3" key="1">
    <citation type="submission" date="2024-02" db="EMBL/GenBank/DDBJ databases">
        <title>De novo assembly and annotation of 12 fungi associated with fruit tree decline syndrome in Ontario, Canada.</title>
        <authorList>
            <person name="Sulman M."/>
            <person name="Ellouze W."/>
            <person name="Ilyukhin E."/>
        </authorList>
    </citation>
    <scope>NUCLEOTIDE SEQUENCE [LARGE SCALE GENOMIC DNA]</scope>
    <source>
        <strain evidence="2 3">M97-236</strain>
    </source>
</reference>
<dbReference type="InterPro" id="IPR023213">
    <property type="entry name" value="CAT-like_dom_sf"/>
</dbReference>
<dbReference type="Gene3D" id="3.30.559.30">
    <property type="entry name" value="Nonribosomal peptide synthetase, condensation domain"/>
    <property type="match status" value="1"/>
</dbReference>
<dbReference type="PANTHER" id="PTHR42034">
    <property type="entry name" value="CHROMOSOME 7, WHOLE GENOME SHOTGUN SEQUENCE-RELATED"/>
    <property type="match status" value="1"/>
</dbReference>
<evidence type="ECO:0000256" key="1">
    <source>
        <dbReference type="SAM" id="MobiDB-lite"/>
    </source>
</evidence>
<dbReference type="Gene3D" id="3.30.559.10">
    <property type="entry name" value="Chloramphenicol acetyltransferase-like domain"/>
    <property type="match status" value="1"/>
</dbReference>
<feature type="region of interest" description="Disordered" evidence="1">
    <location>
        <begin position="418"/>
        <end position="440"/>
    </location>
</feature>
<organism evidence="2 3">
    <name type="scientific">Nothophoma quercina</name>
    <dbReference type="NCBI Taxonomy" id="749835"/>
    <lineage>
        <taxon>Eukaryota</taxon>
        <taxon>Fungi</taxon>
        <taxon>Dikarya</taxon>
        <taxon>Ascomycota</taxon>
        <taxon>Pezizomycotina</taxon>
        <taxon>Dothideomycetes</taxon>
        <taxon>Pleosporomycetidae</taxon>
        <taxon>Pleosporales</taxon>
        <taxon>Pleosporineae</taxon>
        <taxon>Didymellaceae</taxon>
        <taxon>Nothophoma</taxon>
    </lineage>
</organism>
<protein>
    <submittedName>
        <fullName evidence="2">Uncharacterized protein</fullName>
    </submittedName>
</protein>
<accession>A0ABR3R7Y3</accession>
<proteinExistence type="predicted"/>
<evidence type="ECO:0000313" key="2">
    <source>
        <dbReference type="EMBL" id="KAL1600072.1"/>
    </source>
</evidence>
<keyword evidence="3" id="KW-1185">Reference proteome</keyword>
<comment type="caution">
    <text evidence="2">The sequence shown here is derived from an EMBL/GenBank/DDBJ whole genome shotgun (WGS) entry which is preliminary data.</text>
</comment>
<evidence type="ECO:0000313" key="3">
    <source>
        <dbReference type="Proteomes" id="UP001521222"/>
    </source>
</evidence>
<dbReference type="EMBL" id="JAKIXB020000019">
    <property type="protein sequence ID" value="KAL1600072.1"/>
    <property type="molecule type" value="Genomic_DNA"/>
</dbReference>
<name>A0ABR3R7Y3_9PLEO</name>
<dbReference type="PANTHER" id="PTHR42034:SF1">
    <property type="entry name" value="CONDENSATION DOMAIN-CONTAINING PROTEIN"/>
    <property type="match status" value="1"/>
</dbReference>
<sequence>MPQSRYPQFTWQQTKPGHWEREIDEAERFYTCLAKSYEGSGRMYFVITGFVSVSVDITNGSSGHDVEEALRKAWLKLRYKYPTIASRVDYDKEKTTYIKSYTAFDPNHIDFHIKSWLSETFVTITPNMTGLDWCNSDPLAPEFPIRQLFVGTSSFDHRTTSVGLLGLERENAADHLPKVDGIGTLQLLNKLLEYAAQYHTLPSSFVLPSPGEEAQYLSPPLRVAAAIPPILTLDQQEHLQSMISRNARLRQDTELLTIPFTRGEVIPGKHQRTALALSTADTARVLQGCKELDATVTHAYHAGIALLLRDLAPSRPQKRTARYVNYCLINERPNCLTPYNSTDHAAAVYHSVSGNSLTLDFTVPSDVDRSDKNLPNEQDARAEFRNTVHRVRDFYTSVRNDPDNLTLAPSFWSMGTPHLPSPGSKTSLDTPVPAPNPSPSVSISSMGKLDSMIAPQHGVFSAKDPWVTGEELSTGIGVFLSTWQGRLQLSAAYNEAWHDSEEVRGFLEECSGIVWKGVGLGDGSDGEPKIEWVH</sequence>